<proteinExistence type="predicted"/>
<evidence type="ECO:0000313" key="2">
    <source>
        <dbReference type="Proteomes" id="UP000663874"/>
    </source>
</evidence>
<dbReference type="AlphaFoldDB" id="A0A820PBM8"/>
<name>A0A820PBM8_9BILA</name>
<comment type="caution">
    <text evidence="1">The sequence shown here is derived from an EMBL/GenBank/DDBJ whole genome shotgun (WGS) entry which is preliminary data.</text>
</comment>
<feature type="non-terminal residue" evidence="1">
    <location>
        <position position="1"/>
    </location>
</feature>
<accession>A0A820PBM8</accession>
<protein>
    <submittedName>
        <fullName evidence="1">Uncharacterized protein</fullName>
    </submittedName>
</protein>
<evidence type="ECO:0000313" key="1">
    <source>
        <dbReference type="EMBL" id="CAF4404076.1"/>
    </source>
</evidence>
<organism evidence="1 2">
    <name type="scientific">Rotaria sordida</name>
    <dbReference type="NCBI Taxonomy" id="392033"/>
    <lineage>
        <taxon>Eukaryota</taxon>
        <taxon>Metazoa</taxon>
        <taxon>Spiralia</taxon>
        <taxon>Gnathifera</taxon>
        <taxon>Rotifera</taxon>
        <taxon>Eurotatoria</taxon>
        <taxon>Bdelloidea</taxon>
        <taxon>Philodinida</taxon>
        <taxon>Philodinidae</taxon>
        <taxon>Rotaria</taxon>
    </lineage>
</organism>
<dbReference type="Proteomes" id="UP000663874">
    <property type="component" value="Unassembled WGS sequence"/>
</dbReference>
<dbReference type="EMBL" id="CAJOBE010066858">
    <property type="protein sequence ID" value="CAF4404076.1"/>
    <property type="molecule type" value="Genomic_DNA"/>
</dbReference>
<gene>
    <name evidence="1" type="ORF">FNK824_LOCUS44056</name>
</gene>
<reference evidence="1" key="1">
    <citation type="submission" date="2021-02" db="EMBL/GenBank/DDBJ databases">
        <authorList>
            <person name="Nowell W R."/>
        </authorList>
    </citation>
    <scope>NUCLEOTIDE SEQUENCE</scope>
</reference>
<sequence>TVNDNYEHDIPTLDILSQKFTAYQTQLRSTVSVDKLLEVYESANQLIKEWEWMDTELDQK</sequence>
<feature type="non-terminal residue" evidence="1">
    <location>
        <position position="60"/>
    </location>
</feature>